<evidence type="ECO:0000256" key="1">
    <source>
        <dbReference type="ARBA" id="ARBA00022723"/>
    </source>
</evidence>
<dbReference type="Pfam" id="PF03492">
    <property type="entry name" value="Methyltransf_7"/>
    <property type="match status" value="1"/>
</dbReference>
<keyword evidence="2" id="KW-0460">Magnesium</keyword>
<evidence type="ECO:0000256" key="2">
    <source>
        <dbReference type="ARBA" id="ARBA00022842"/>
    </source>
</evidence>
<keyword evidence="3" id="KW-0472">Membrane</keyword>
<keyword evidence="6" id="KW-1185">Reference proteome</keyword>
<dbReference type="OrthoDB" id="1523883at2759"/>
<dbReference type="InterPro" id="IPR005299">
    <property type="entry name" value="MeTrfase_7"/>
</dbReference>
<sequence length="516" mass="58503">MASRLFFDPMKLLRLAPLVTTTSSLMYAWDEYWFLSGFLRPEYKHHSEAMLPRYFRRFFEQGIWIIASLNTLTLSSSVANLLIDRLALDRLGSSRWYCAGLGFTVCHFLFVPLIAYPIRDIMEDRSKGQSTKDLKRWIDIHRILDQGVDHSRALEKDGPMKGAGFYNAHSALQAAAMQRALPLFDTIPVNTASERFTVVQYGCAQGANSILPFKHILKARFSAEEAKTQEAHLILSDRLGNDFNTLVQTINRIEWLPELPKRHSIFTSMAANSFYDRVVPGNTVHVGFSLATLHHLERSPSHTRGSNNADGNTTQELNRQQAHEDLIRLLTLRAQEFRQGGALILSLVSQSSSGAPNCRNLVDACQQAMIQMVMDGRISPEVAGAFHVPTYDRTIEDVRRSLAHVQPLWTTEELFEAEITHPAYERLQKALAKARGVESEIKMASRSYADTVVDWMMAVIAGYFAKALQVAAPVLDEDARAGLLMEWSKRTKEVFLQEHRDSRVSCWFIFVKLLRI</sequence>
<protein>
    <submittedName>
        <fullName evidence="5">Uncharacterized protein</fullName>
    </submittedName>
</protein>
<name>A0A8H6PK44_9EURO</name>
<dbReference type="Gene3D" id="1.10.1200.270">
    <property type="entry name" value="Methyltransferase, alpha-helical capping domain"/>
    <property type="match status" value="1"/>
</dbReference>
<dbReference type="EMBL" id="JACBAD010002122">
    <property type="protein sequence ID" value="KAF7114707.1"/>
    <property type="molecule type" value="Genomic_DNA"/>
</dbReference>
<dbReference type="GO" id="GO:0008168">
    <property type="term" value="F:methyltransferase activity"/>
    <property type="evidence" value="ECO:0007669"/>
    <property type="project" value="InterPro"/>
</dbReference>
<gene>
    <name evidence="4" type="ORF">CNMCM5793_009658</name>
    <name evidence="5" type="ORF">CNMCM6106_009261</name>
</gene>
<evidence type="ECO:0000313" key="6">
    <source>
        <dbReference type="Proteomes" id="UP000630445"/>
    </source>
</evidence>
<dbReference type="InterPro" id="IPR029063">
    <property type="entry name" value="SAM-dependent_MTases_sf"/>
</dbReference>
<dbReference type="Proteomes" id="UP000662466">
    <property type="component" value="Unassembled WGS sequence"/>
</dbReference>
<dbReference type="Gene3D" id="3.40.50.150">
    <property type="entry name" value="Vaccinia Virus protein VP39"/>
    <property type="match status" value="1"/>
</dbReference>
<organism evidence="5 7">
    <name type="scientific">Aspergillus hiratsukae</name>
    <dbReference type="NCBI Taxonomy" id="1194566"/>
    <lineage>
        <taxon>Eukaryota</taxon>
        <taxon>Fungi</taxon>
        <taxon>Dikarya</taxon>
        <taxon>Ascomycota</taxon>
        <taxon>Pezizomycotina</taxon>
        <taxon>Eurotiomycetes</taxon>
        <taxon>Eurotiomycetidae</taxon>
        <taxon>Eurotiales</taxon>
        <taxon>Aspergillaceae</taxon>
        <taxon>Aspergillus</taxon>
        <taxon>Aspergillus subgen. Fumigati</taxon>
    </lineage>
</organism>
<dbReference type="GO" id="GO:0046872">
    <property type="term" value="F:metal ion binding"/>
    <property type="evidence" value="ECO:0007669"/>
    <property type="project" value="UniProtKB-KW"/>
</dbReference>
<reference evidence="5" key="1">
    <citation type="submission" date="2020-06" db="EMBL/GenBank/DDBJ databases">
        <title>Draft genome sequences of strains closely related to Aspergillus parafelis and Aspergillus hiratsukae.</title>
        <authorList>
            <person name="Dos Santos R.A.C."/>
            <person name="Rivero-Menendez O."/>
            <person name="Steenwyk J.L."/>
            <person name="Mead M.E."/>
            <person name="Goldman G.H."/>
            <person name="Alastruey-Izquierdo A."/>
            <person name="Rokas A."/>
        </authorList>
    </citation>
    <scope>NUCLEOTIDE SEQUENCE</scope>
    <source>
        <strain evidence="4">CNM-CM5793</strain>
        <strain evidence="5">CNM-CM6106</strain>
    </source>
</reference>
<keyword evidence="3" id="KW-1133">Transmembrane helix</keyword>
<dbReference type="Proteomes" id="UP000630445">
    <property type="component" value="Unassembled WGS sequence"/>
</dbReference>
<dbReference type="EMBL" id="JACBAF010002313">
    <property type="protein sequence ID" value="KAF7156196.1"/>
    <property type="molecule type" value="Genomic_DNA"/>
</dbReference>
<keyword evidence="1" id="KW-0479">Metal-binding</keyword>
<evidence type="ECO:0000313" key="7">
    <source>
        <dbReference type="Proteomes" id="UP000662466"/>
    </source>
</evidence>
<evidence type="ECO:0000313" key="4">
    <source>
        <dbReference type="EMBL" id="KAF7114707.1"/>
    </source>
</evidence>
<dbReference type="SUPFAM" id="SSF53335">
    <property type="entry name" value="S-adenosyl-L-methionine-dependent methyltransferases"/>
    <property type="match status" value="1"/>
</dbReference>
<evidence type="ECO:0000313" key="5">
    <source>
        <dbReference type="EMBL" id="KAF7156196.1"/>
    </source>
</evidence>
<evidence type="ECO:0000256" key="3">
    <source>
        <dbReference type="SAM" id="Phobius"/>
    </source>
</evidence>
<comment type="caution">
    <text evidence="5">The sequence shown here is derived from an EMBL/GenBank/DDBJ whole genome shotgun (WGS) entry which is preliminary data.</text>
</comment>
<feature type="transmembrane region" description="Helical" evidence="3">
    <location>
        <begin position="95"/>
        <end position="118"/>
    </location>
</feature>
<dbReference type="InterPro" id="IPR042086">
    <property type="entry name" value="MeTrfase_capping"/>
</dbReference>
<feature type="transmembrane region" description="Helical" evidence="3">
    <location>
        <begin position="62"/>
        <end position="83"/>
    </location>
</feature>
<keyword evidence="3" id="KW-0812">Transmembrane</keyword>
<dbReference type="AlphaFoldDB" id="A0A8H6PK44"/>
<feature type="transmembrane region" description="Helical" evidence="3">
    <location>
        <begin position="12"/>
        <end position="29"/>
    </location>
</feature>
<accession>A0A8H6PK44</accession>
<proteinExistence type="predicted"/>
<dbReference type="PANTHER" id="PTHR31009">
    <property type="entry name" value="S-ADENOSYL-L-METHIONINE:CARBOXYL METHYLTRANSFERASE FAMILY PROTEIN"/>
    <property type="match status" value="1"/>
</dbReference>